<sequence length="146" mass="16150">MKKPTKAKLRARAADRVAFAEGVRRDYLNWKLDPIRTDSGLGYLIHEAGTGIRPRPGHRVEVHYVGMLESREGIFEESFSNPRGVRFVVGAGEIIPGWDEAMGLLRWGDEATLFIPSAQAYGPQGRGKAIPPNSDLIFYVEIVSVG</sequence>
<dbReference type="EMBL" id="PTJC01000005">
    <property type="protein sequence ID" value="PPK87671.1"/>
    <property type="molecule type" value="Genomic_DNA"/>
</dbReference>
<keyword evidence="3 5" id="KW-0697">Rotamase</keyword>
<accession>A0A2S6I857</accession>
<protein>
    <recommendedName>
        <fullName evidence="6">Peptidyl-prolyl cis-trans isomerase</fullName>
        <ecNumber evidence="6">5.2.1.8</ecNumber>
    </recommendedName>
</protein>
<comment type="similarity">
    <text evidence="2 6">Belongs to the FKBP-type PPIase family.</text>
</comment>
<organism evidence="8 9">
    <name type="scientific">Neolewinella xylanilytica</name>
    <dbReference type="NCBI Taxonomy" id="1514080"/>
    <lineage>
        <taxon>Bacteria</taxon>
        <taxon>Pseudomonadati</taxon>
        <taxon>Bacteroidota</taxon>
        <taxon>Saprospiria</taxon>
        <taxon>Saprospirales</taxon>
        <taxon>Lewinellaceae</taxon>
        <taxon>Neolewinella</taxon>
    </lineage>
</organism>
<gene>
    <name evidence="8" type="ORF">CLV84_0619</name>
</gene>
<dbReference type="InterPro" id="IPR001179">
    <property type="entry name" value="PPIase_FKBP_dom"/>
</dbReference>
<comment type="catalytic activity">
    <reaction evidence="1 5 6">
        <text>[protein]-peptidylproline (omega=180) = [protein]-peptidylproline (omega=0)</text>
        <dbReference type="Rhea" id="RHEA:16237"/>
        <dbReference type="Rhea" id="RHEA-COMP:10747"/>
        <dbReference type="Rhea" id="RHEA-COMP:10748"/>
        <dbReference type="ChEBI" id="CHEBI:83833"/>
        <dbReference type="ChEBI" id="CHEBI:83834"/>
        <dbReference type="EC" id="5.2.1.8"/>
    </reaction>
</comment>
<name>A0A2S6I857_9BACT</name>
<dbReference type="PANTHER" id="PTHR43811:SF19">
    <property type="entry name" value="39 KDA FK506-BINDING NUCLEAR PROTEIN"/>
    <property type="match status" value="1"/>
</dbReference>
<keyword evidence="9" id="KW-1185">Reference proteome</keyword>
<evidence type="ECO:0000259" key="7">
    <source>
        <dbReference type="PROSITE" id="PS50059"/>
    </source>
</evidence>
<dbReference type="PANTHER" id="PTHR43811">
    <property type="entry name" value="FKBP-TYPE PEPTIDYL-PROLYL CIS-TRANS ISOMERASE FKPA"/>
    <property type="match status" value="1"/>
</dbReference>
<reference evidence="8 9" key="1">
    <citation type="submission" date="2018-02" db="EMBL/GenBank/DDBJ databases">
        <title>Genomic Encyclopedia of Archaeal and Bacterial Type Strains, Phase II (KMG-II): from individual species to whole genera.</title>
        <authorList>
            <person name="Goeker M."/>
        </authorList>
    </citation>
    <scope>NUCLEOTIDE SEQUENCE [LARGE SCALE GENOMIC DNA]</scope>
    <source>
        <strain evidence="8 9">DSM 29526</strain>
    </source>
</reference>
<comment type="caution">
    <text evidence="8">The sequence shown here is derived from an EMBL/GenBank/DDBJ whole genome shotgun (WGS) entry which is preliminary data.</text>
</comment>
<evidence type="ECO:0000256" key="2">
    <source>
        <dbReference type="ARBA" id="ARBA00006577"/>
    </source>
</evidence>
<dbReference type="EC" id="5.2.1.8" evidence="6"/>
<evidence type="ECO:0000313" key="8">
    <source>
        <dbReference type="EMBL" id="PPK87671.1"/>
    </source>
</evidence>
<evidence type="ECO:0000256" key="6">
    <source>
        <dbReference type="RuleBase" id="RU003915"/>
    </source>
</evidence>
<dbReference type="Proteomes" id="UP000237662">
    <property type="component" value="Unassembled WGS sequence"/>
</dbReference>
<dbReference type="SUPFAM" id="SSF54534">
    <property type="entry name" value="FKBP-like"/>
    <property type="match status" value="1"/>
</dbReference>
<dbReference type="PROSITE" id="PS50059">
    <property type="entry name" value="FKBP_PPIASE"/>
    <property type="match status" value="1"/>
</dbReference>
<dbReference type="GO" id="GO:0003755">
    <property type="term" value="F:peptidyl-prolyl cis-trans isomerase activity"/>
    <property type="evidence" value="ECO:0007669"/>
    <property type="project" value="UniProtKB-UniRule"/>
</dbReference>
<proteinExistence type="inferred from homology"/>
<dbReference type="Pfam" id="PF00254">
    <property type="entry name" value="FKBP_C"/>
    <property type="match status" value="1"/>
</dbReference>
<feature type="domain" description="PPIase FKBP-type" evidence="7">
    <location>
        <begin position="57"/>
        <end position="146"/>
    </location>
</feature>
<dbReference type="AlphaFoldDB" id="A0A2S6I857"/>
<dbReference type="Gene3D" id="3.10.50.40">
    <property type="match status" value="1"/>
</dbReference>
<evidence type="ECO:0000256" key="5">
    <source>
        <dbReference type="PROSITE-ProRule" id="PRU00277"/>
    </source>
</evidence>
<dbReference type="InterPro" id="IPR046357">
    <property type="entry name" value="PPIase_dom_sf"/>
</dbReference>
<evidence type="ECO:0000256" key="4">
    <source>
        <dbReference type="ARBA" id="ARBA00023235"/>
    </source>
</evidence>
<evidence type="ECO:0000256" key="3">
    <source>
        <dbReference type="ARBA" id="ARBA00023110"/>
    </source>
</evidence>
<dbReference type="OrthoDB" id="9814548at2"/>
<dbReference type="RefSeq" id="WP_104418268.1">
    <property type="nucleotide sequence ID" value="NZ_PTJC01000005.1"/>
</dbReference>
<evidence type="ECO:0000256" key="1">
    <source>
        <dbReference type="ARBA" id="ARBA00000971"/>
    </source>
</evidence>
<keyword evidence="4 5" id="KW-0413">Isomerase</keyword>
<evidence type="ECO:0000313" key="9">
    <source>
        <dbReference type="Proteomes" id="UP000237662"/>
    </source>
</evidence>